<feature type="compositionally biased region" description="Basic and acidic residues" evidence="1">
    <location>
        <begin position="698"/>
        <end position="707"/>
    </location>
</feature>
<dbReference type="InterPro" id="IPR046535">
    <property type="entry name" value="DUF6600"/>
</dbReference>
<feature type="compositionally biased region" description="Basic and acidic residues" evidence="1">
    <location>
        <begin position="580"/>
        <end position="628"/>
    </location>
</feature>
<feature type="compositionally biased region" description="Low complexity" evidence="1">
    <location>
        <begin position="711"/>
        <end position="726"/>
    </location>
</feature>
<accession>A0A1I4YQZ3</accession>
<dbReference type="PANTHER" id="PTHR38731:SF3">
    <property type="entry name" value="BLL6125 PROTEIN"/>
    <property type="match status" value="1"/>
</dbReference>
<dbReference type="PANTHER" id="PTHR38731">
    <property type="entry name" value="LIPL45-RELATED LIPOPROTEIN-RELATED"/>
    <property type="match status" value="1"/>
</dbReference>
<feature type="region of interest" description="Disordered" evidence="1">
    <location>
        <begin position="500"/>
        <end position="766"/>
    </location>
</feature>
<dbReference type="Proteomes" id="UP000198575">
    <property type="component" value="Unassembled WGS sequence"/>
</dbReference>
<feature type="compositionally biased region" description="Basic and acidic residues" evidence="1">
    <location>
        <begin position="539"/>
        <end position="563"/>
    </location>
</feature>
<dbReference type="RefSeq" id="WP_092408618.1">
    <property type="nucleotide sequence ID" value="NZ_FOVF01000019.1"/>
</dbReference>
<protein>
    <submittedName>
        <fullName evidence="3">FecR family protein</fullName>
    </submittedName>
</protein>
<sequence length="766" mass="87352">MFMRRACPPVIRLIPALFVFLIASGTALADPPGRVARLSHVGGEVSMRPAGLEDWTDARINRPLIAGDNLYTDRASRVEMEIGAATLRLDERTSFGLLDLDDDIAQVELTEGTLSLTVRRIFEGQSYEVDTPTLALVIDEVGQYRIDIAPDGSSTMVTVVDGSADVYGSDNASFRVRDGFSYRFYDTRLEDYETLDLPRQDDFDRWCYERAERYERSPSRRYVSDEVIGYADLDDYGTWSTTRDYGAVWYPSRVEVDWAPYRDGHWAWIDPWGWTWVDNAPWGFAPSHYGRWAYVGNRWGWLPSPRNVRPVYAPALVAFVGGGGFSVTISSGGPVGWFPLGPRDVYVPWYRGSRDYFNRVNVHNTTIINNTYITNVYNNYSRGRPVDNFNYAYRRNDRAFTAVSHDAFINARAVQRSRVQVNQAQLARSQVVSRVQMAPTPRSFVGGSVERGGGRAVRTEAFDRQVIARREPVTRRMDVTTRIQAINRNDNQPLAASELREISARRPQADVQRDRRIKVVGEGNRSAAVAPKPLPQRTASERGRVERPVGAERGDRGGADMRGKPAARGTEAKPPVRPTTSRDRPLREDSPANRERRESTVRAPRPVERAKPQERELPQRQVERRESPVRPAQENTPSRVIAPQRETQQREIQQRQTPQRQQVPQRELPQREIRERPPVQTREAPPRSAPAQVAPREMPQRENRERPQPPSRALPQRATPQPAPAREIQQRQPRNAPVAPQRAEKSAKKDDQDKDNKDDRKRRDRN</sequence>
<dbReference type="AlphaFoldDB" id="A0A1I4YQZ3"/>
<feature type="compositionally biased region" description="Basic and acidic residues" evidence="1">
    <location>
        <begin position="668"/>
        <end position="677"/>
    </location>
</feature>
<feature type="chain" id="PRO_5011768031" evidence="2">
    <location>
        <begin position="30"/>
        <end position="766"/>
    </location>
</feature>
<gene>
    <name evidence="3" type="ORF">SAMN05216289_11921</name>
</gene>
<organism evidence="3 4">
    <name type="scientific">Dokdonella immobilis</name>
    <dbReference type="NCBI Taxonomy" id="578942"/>
    <lineage>
        <taxon>Bacteria</taxon>
        <taxon>Pseudomonadati</taxon>
        <taxon>Pseudomonadota</taxon>
        <taxon>Gammaproteobacteria</taxon>
        <taxon>Lysobacterales</taxon>
        <taxon>Rhodanobacteraceae</taxon>
        <taxon>Dokdonella</taxon>
    </lineage>
</organism>
<proteinExistence type="predicted"/>
<feature type="compositionally biased region" description="Basic and acidic residues" evidence="1">
    <location>
        <begin position="500"/>
        <end position="519"/>
    </location>
</feature>
<dbReference type="OrthoDB" id="5485224at2"/>
<evidence type="ECO:0000313" key="4">
    <source>
        <dbReference type="Proteomes" id="UP000198575"/>
    </source>
</evidence>
<keyword evidence="2" id="KW-0732">Signal</keyword>
<feature type="compositionally biased region" description="Basic and acidic residues" evidence="1">
    <location>
        <begin position="742"/>
        <end position="766"/>
    </location>
</feature>
<feature type="compositionally biased region" description="Low complexity" evidence="1">
    <location>
        <begin position="654"/>
        <end position="667"/>
    </location>
</feature>
<dbReference type="STRING" id="578942.SAMN05216289_11921"/>
<evidence type="ECO:0000256" key="1">
    <source>
        <dbReference type="SAM" id="MobiDB-lite"/>
    </source>
</evidence>
<reference evidence="3 4" key="1">
    <citation type="submission" date="2016-10" db="EMBL/GenBank/DDBJ databases">
        <authorList>
            <person name="de Groot N.N."/>
        </authorList>
    </citation>
    <scope>NUCLEOTIDE SEQUENCE [LARGE SCALE GENOMIC DNA]</scope>
    <source>
        <strain evidence="3 4">CGMCC 1.7659</strain>
    </source>
</reference>
<evidence type="ECO:0000256" key="2">
    <source>
        <dbReference type="SAM" id="SignalP"/>
    </source>
</evidence>
<feature type="signal peptide" evidence="2">
    <location>
        <begin position="1"/>
        <end position="29"/>
    </location>
</feature>
<dbReference type="EMBL" id="FOVF01000019">
    <property type="protein sequence ID" value="SFN40193.1"/>
    <property type="molecule type" value="Genomic_DNA"/>
</dbReference>
<name>A0A1I4YQZ3_9GAMM</name>
<dbReference type="Pfam" id="PF20245">
    <property type="entry name" value="DUF6600"/>
    <property type="match status" value="1"/>
</dbReference>
<keyword evidence="4" id="KW-1185">Reference proteome</keyword>
<evidence type="ECO:0000313" key="3">
    <source>
        <dbReference type="EMBL" id="SFN40193.1"/>
    </source>
</evidence>